<feature type="region of interest" description="Disordered" evidence="3">
    <location>
        <begin position="34"/>
        <end position="69"/>
    </location>
</feature>
<dbReference type="Pfam" id="PF03592">
    <property type="entry name" value="Terminase_2"/>
    <property type="match status" value="1"/>
</dbReference>
<dbReference type="InterPro" id="IPR005335">
    <property type="entry name" value="Terminase_ssu"/>
</dbReference>
<gene>
    <name evidence="4" type="ORF">E0Y62_23810</name>
</gene>
<dbReference type="PANTHER" id="PTHR41328:SF3">
    <property type="entry name" value="PBSX PHAGE TERMINASE SMALL SUBUNIT"/>
    <property type="match status" value="1"/>
</dbReference>
<sequence>MLNWEEVRNEFESTKITLAALAEKNGIKLGTLKSRKSREGWSRVSPKKDATQSEKDATPKQRMQPKKEVISKEETVEEITLDNFLEDSDLTEKQRLFCLYYVRSFNATQAAINAGYVPVSAHVEGSRLLRNAKVAAEIKRIKQTMTSELYLEAMDVLNKYIKIAFSDITDFLTFGQKMVPVIGMMGPVIDEHGKPVMEEVNYVDFKESGIVDGTIISEVKQGKDGVSIKLEDRMKALDKLSLYFDLFPDKFKRQIEEEKLKIAHHKVFGGNEEEEYESDGFEEALNATTSEVWADVDSTTEEDN</sequence>
<proteinExistence type="predicted"/>
<comment type="caution">
    <text evidence="4">The sequence shown here is derived from an EMBL/GenBank/DDBJ whole genome shotgun (WGS) entry which is preliminary data.</text>
</comment>
<keyword evidence="1" id="KW-1188">Viral release from host cell</keyword>
<keyword evidence="2" id="KW-0231">Viral genome packaging</keyword>
<reference evidence="4 5" key="1">
    <citation type="submission" date="2019-03" db="EMBL/GenBank/DDBJ databases">
        <authorList>
            <person name="Jensen L."/>
            <person name="Storgaard J."/>
            <person name="Sulaj E."/>
            <person name="Schramm A."/>
            <person name="Marshall I.P.G."/>
        </authorList>
    </citation>
    <scope>NUCLEOTIDE SEQUENCE [LARGE SCALE GENOMIC DNA]</scope>
    <source>
        <strain evidence="4 5">2017H2G3</strain>
    </source>
</reference>
<dbReference type="OrthoDB" id="7358785at2"/>
<accession>A0A4R1AWM6</accession>
<dbReference type="AlphaFoldDB" id="A0A4R1AWM6"/>
<organism evidence="4 5">
    <name type="scientific">Cytobacillus praedii</name>
    <dbReference type="NCBI Taxonomy" id="1742358"/>
    <lineage>
        <taxon>Bacteria</taxon>
        <taxon>Bacillati</taxon>
        <taxon>Bacillota</taxon>
        <taxon>Bacilli</taxon>
        <taxon>Bacillales</taxon>
        <taxon>Bacillaceae</taxon>
        <taxon>Cytobacillus</taxon>
    </lineage>
</organism>
<dbReference type="Gene3D" id="1.10.10.1400">
    <property type="entry name" value="Terminase, small subunit, N-terminal DNA-binding domain, HTH motif"/>
    <property type="match status" value="1"/>
</dbReference>
<feature type="compositionally biased region" description="Basic and acidic residues" evidence="3">
    <location>
        <begin position="37"/>
        <end position="69"/>
    </location>
</feature>
<evidence type="ECO:0000256" key="3">
    <source>
        <dbReference type="SAM" id="MobiDB-lite"/>
    </source>
</evidence>
<dbReference type="InterPro" id="IPR038713">
    <property type="entry name" value="Terminase_Gp1_N_sf"/>
</dbReference>
<dbReference type="InterPro" id="IPR052404">
    <property type="entry name" value="SPP1-like_terminase"/>
</dbReference>
<dbReference type="EMBL" id="SJTH01000060">
    <property type="protein sequence ID" value="TCJ01505.1"/>
    <property type="molecule type" value="Genomic_DNA"/>
</dbReference>
<evidence type="ECO:0000313" key="5">
    <source>
        <dbReference type="Proteomes" id="UP000293846"/>
    </source>
</evidence>
<dbReference type="Proteomes" id="UP000293846">
    <property type="component" value="Unassembled WGS sequence"/>
</dbReference>
<evidence type="ECO:0000256" key="1">
    <source>
        <dbReference type="ARBA" id="ARBA00022612"/>
    </source>
</evidence>
<evidence type="ECO:0000313" key="4">
    <source>
        <dbReference type="EMBL" id="TCJ01505.1"/>
    </source>
</evidence>
<evidence type="ECO:0000256" key="2">
    <source>
        <dbReference type="ARBA" id="ARBA00023219"/>
    </source>
</evidence>
<dbReference type="PANTHER" id="PTHR41328">
    <property type="entry name" value="TERMINASE SMALL SUBUNIT-RELATED"/>
    <property type="match status" value="1"/>
</dbReference>
<keyword evidence="5" id="KW-1185">Reference proteome</keyword>
<name>A0A4R1AWM6_9BACI</name>
<dbReference type="RefSeq" id="WP_131238737.1">
    <property type="nucleotide sequence ID" value="NZ_SJTH01000060.1"/>
</dbReference>
<dbReference type="GO" id="GO:0051276">
    <property type="term" value="P:chromosome organization"/>
    <property type="evidence" value="ECO:0007669"/>
    <property type="project" value="InterPro"/>
</dbReference>
<protein>
    <submittedName>
        <fullName evidence="4">Terminase small subunit</fullName>
    </submittedName>
</protein>